<proteinExistence type="inferred from homology"/>
<dbReference type="GO" id="GO:0003743">
    <property type="term" value="F:translation initiation factor activity"/>
    <property type="evidence" value="ECO:0007669"/>
    <property type="project" value="UniProtKB-KW"/>
</dbReference>
<evidence type="ECO:0000256" key="2">
    <source>
        <dbReference type="ARBA" id="ARBA00022540"/>
    </source>
</evidence>
<dbReference type="Pfam" id="PF00707">
    <property type="entry name" value="IF3_C"/>
    <property type="match status" value="1"/>
</dbReference>
<dbReference type="GO" id="GO:0043022">
    <property type="term" value="F:ribosome binding"/>
    <property type="evidence" value="ECO:0007669"/>
    <property type="project" value="TreeGrafter"/>
</dbReference>
<dbReference type="InterPro" id="IPR019813">
    <property type="entry name" value="Translation_initiation_fac3_CS"/>
</dbReference>
<sequence length="206" mass="23624">MQFRGQRTSKRGEEDGDRDGPLVNQAIKCPQVRLLDEEQTMVGIVSIMEALARADEAELDLVLIAPDAQPPVARIMDYSKYKYDQEKKKRDMKKKALASRSEQKELKMRYNIDVHDYEVRLRAAQRFLRAGDKVKVSAQFKGREMEFRDLGIKLFERFISDCADDAVVETKVTMEGRTMLMVLAPNKAAIQRAQSKQQGKKEVNPN</sequence>
<feature type="region of interest" description="Disordered" evidence="5">
    <location>
        <begin position="1"/>
        <end position="23"/>
    </location>
</feature>
<name>A0A388KKU2_CHABU</name>
<dbReference type="HAMAP" id="MF_00080">
    <property type="entry name" value="IF_3"/>
    <property type="match status" value="1"/>
</dbReference>
<dbReference type="PANTHER" id="PTHR10938">
    <property type="entry name" value="TRANSLATION INITIATION FACTOR IF-3"/>
    <property type="match status" value="1"/>
</dbReference>
<dbReference type="STRING" id="69332.A0A388KKU2"/>
<dbReference type="Proteomes" id="UP000265515">
    <property type="component" value="Unassembled WGS sequence"/>
</dbReference>
<dbReference type="NCBIfam" id="TIGR00168">
    <property type="entry name" value="infC"/>
    <property type="match status" value="1"/>
</dbReference>
<dbReference type="InterPro" id="IPR001288">
    <property type="entry name" value="Translation_initiation_fac_3"/>
</dbReference>
<reference evidence="8 9" key="1">
    <citation type="journal article" date="2018" name="Cell">
        <title>The Chara Genome: Secondary Complexity and Implications for Plant Terrestrialization.</title>
        <authorList>
            <person name="Nishiyama T."/>
            <person name="Sakayama H."/>
            <person name="Vries J.D."/>
            <person name="Buschmann H."/>
            <person name="Saint-Marcoux D."/>
            <person name="Ullrich K.K."/>
            <person name="Haas F.B."/>
            <person name="Vanderstraeten L."/>
            <person name="Becker D."/>
            <person name="Lang D."/>
            <person name="Vosolsobe S."/>
            <person name="Rombauts S."/>
            <person name="Wilhelmsson P.K.I."/>
            <person name="Janitza P."/>
            <person name="Kern R."/>
            <person name="Heyl A."/>
            <person name="Rumpler F."/>
            <person name="Villalobos L.I.A.C."/>
            <person name="Clay J.M."/>
            <person name="Skokan R."/>
            <person name="Toyoda A."/>
            <person name="Suzuki Y."/>
            <person name="Kagoshima H."/>
            <person name="Schijlen E."/>
            <person name="Tajeshwar N."/>
            <person name="Catarino B."/>
            <person name="Hetherington A.J."/>
            <person name="Saltykova A."/>
            <person name="Bonnot C."/>
            <person name="Breuninger H."/>
            <person name="Symeonidi A."/>
            <person name="Radhakrishnan G.V."/>
            <person name="Van Nieuwerburgh F."/>
            <person name="Deforce D."/>
            <person name="Chang C."/>
            <person name="Karol K.G."/>
            <person name="Hedrich R."/>
            <person name="Ulvskov P."/>
            <person name="Glockner G."/>
            <person name="Delwiche C.F."/>
            <person name="Petrasek J."/>
            <person name="Van de Peer Y."/>
            <person name="Friml J."/>
            <person name="Beilby M."/>
            <person name="Dolan L."/>
            <person name="Kohara Y."/>
            <person name="Sugano S."/>
            <person name="Fujiyama A."/>
            <person name="Delaux P.-M."/>
            <person name="Quint M."/>
            <person name="TheiBen G."/>
            <person name="Hagemann M."/>
            <person name="Harholt J."/>
            <person name="Dunand C."/>
            <person name="Zachgo S."/>
            <person name="Langdale J."/>
            <person name="Maumus F."/>
            <person name="Straeten D.V.D."/>
            <person name="Gould S.B."/>
            <person name="Rensing S.A."/>
        </authorList>
    </citation>
    <scope>NUCLEOTIDE SEQUENCE [LARGE SCALE GENOMIC DNA]</scope>
    <source>
        <strain evidence="8 9">S276</strain>
    </source>
</reference>
<comment type="subunit">
    <text evidence="4">Monomer.</text>
</comment>
<dbReference type="Gramene" id="GBG70671">
    <property type="protein sequence ID" value="GBG70671"/>
    <property type="gene ID" value="CBR_g7972"/>
</dbReference>
<dbReference type="InterPro" id="IPR036787">
    <property type="entry name" value="T_IF-3_N_sf"/>
</dbReference>
<protein>
    <recommendedName>
        <fullName evidence="4">Translation initiation factor IF-3</fullName>
    </recommendedName>
</protein>
<evidence type="ECO:0000259" key="7">
    <source>
        <dbReference type="Pfam" id="PF05198"/>
    </source>
</evidence>
<keyword evidence="3 4" id="KW-0648">Protein biosynthesis</keyword>
<keyword evidence="9" id="KW-1185">Reference proteome</keyword>
<dbReference type="SUPFAM" id="SSF55200">
    <property type="entry name" value="Translation initiation factor IF3, C-terminal domain"/>
    <property type="match status" value="1"/>
</dbReference>
<dbReference type="FunFam" id="3.30.110.10:FF:000001">
    <property type="entry name" value="Translation initiation factor IF-3"/>
    <property type="match status" value="1"/>
</dbReference>
<comment type="similarity">
    <text evidence="1 4">Belongs to the IF-3 family.</text>
</comment>
<dbReference type="Gene3D" id="3.30.110.10">
    <property type="entry name" value="Translation initiation factor 3 (IF-3), C-terminal domain"/>
    <property type="match status" value="1"/>
</dbReference>
<comment type="function">
    <text evidence="4">IF-3 binds to the 30S ribosomal subunit and shifts the equilibrium between 70S ribosomes and their 50S and 30S subunits in favor of the free subunits, thus enhancing the availability of 30S subunits on which protein synthesis initiation begins.</text>
</comment>
<evidence type="ECO:0000256" key="1">
    <source>
        <dbReference type="ARBA" id="ARBA00005439"/>
    </source>
</evidence>
<keyword evidence="2 4" id="KW-0396">Initiation factor</keyword>
<evidence type="ECO:0000259" key="6">
    <source>
        <dbReference type="Pfam" id="PF00707"/>
    </source>
</evidence>
<dbReference type="PANTHER" id="PTHR10938:SF0">
    <property type="entry name" value="TRANSLATION INITIATION FACTOR IF-3, MITOCHONDRIAL"/>
    <property type="match status" value="1"/>
</dbReference>
<dbReference type="Gene3D" id="3.10.20.80">
    <property type="entry name" value="Translation initiation factor 3 (IF-3), N-terminal domain"/>
    <property type="match status" value="1"/>
</dbReference>
<evidence type="ECO:0000313" key="9">
    <source>
        <dbReference type="Proteomes" id="UP000265515"/>
    </source>
</evidence>
<dbReference type="GO" id="GO:0032790">
    <property type="term" value="P:ribosome disassembly"/>
    <property type="evidence" value="ECO:0007669"/>
    <property type="project" value="TreeGrafter"/>
</dbReference>
<feature type="domain" description="Translation initiation factor 3 C-terminal" evidence="6">
    <location>
        <begin position="102"/>
        <end position="186"/>
    </location>
</feature>
<evidence type="ECO:0000256" key="5">
    <source>
        <dbReference type="SAM" id="MobiDB-lite"/>
    </source>
</evidence>
<dbReference type="EMBL" id="BFEA01000134">
    <property type="protein sequence ID" value="GBG70671.1"/>
    <property type="molecule type" value="Genomic_DNA"/>
</dbReference>
<dbReference type="SUPFAM" id="SSF54364">
    <property type="entry name" value="Translation initiation factor IF3, N-terminal domain"/>
    <property type="match status" value="1"/>
</dbReference>
<dbReference type="InterPro" id="IPR019815">
    <property type="entry name" value="Translation_initiation_fac_3_C"/>
</dbReference>
<dbReference type="InterPro" id="IPR036788">
    <property type="entry name" value="T_IF-3_C_sf"/>
</dbReference>
<accession>A0A388KKU2</accession>
<evidence type="ECO:0000256" key="3">
    <source>
        <dbReference type="ARBA" id="ARBA00022917"/>
    </source>
</evidence>
<dbReference type="FunFam" id="3.10.20.80:FF:000001">
    <property type="entry name" value="Translation initiation factor IF-3"/>
    <property type="match status" value="1"/>
</dbReference>
<dbReference type="OMA" id="KCTVIFR"/>
<dbReference type="InterPro" id="IPR019814">
    <property type="entry name" value="Translation_initiation_fac_3_N"/>
</dbReference>
<dbReference type="PROSITE" id="PS00938">
    <property type="entry name" value="IF3"/>
    <property type="match status" value="1"/>
</dbReference>
<comment type="subcellular location">
    <subcellularLocation>
        <location evidence="4">Plastid</location>
        <location evidence="4">Chloroplast</location>
    </subcellularLocation>
</comment>
<feature type="domain" description="Translation initiation factor 3 N-terminal" evidence="7">
    <location>
        <begin position="23"/>
        <end position="91"/>
    </location>
</feature>
<dbReference type="GO" id="GO:0009507">
    <property type="term" value="C:chloroplast"/>
    <property type="evidence" value="ECO:0007669"/>
    <property type="project" value="UniProtKB-SubCell"/>
</dbReference>
<dbReference type="OrthoDB" id="21573at2759"/>
<evidence type="ECO:0000256" key="4">
    <source>
        <dbReference type="RuleBase" id="RU000646"/>
    </source>
</evidence>
<comment type="caution">
    <text evidence="8">The sequence shown here is derived from an EMBL/GenBank/DDBJ whole genome shotgun (WGS) entry which is preliminary data.</text>
</comment>
<organism evidence="8 9">
    <name type="scientific">Chara braunii</name>
    <name type="common">Braun's stonewort</name>
    <dbReference type="NCBI Taxonomy" id="69332"/>
    <lineage>
        <taxon>Eukaryota</taxon>
        <taxon>Viridiplantae</taxon>
        <taxon>Streptophyta</taxon>
        <taxon>Charophyceae</taxon>
        <taxon>Charales</taxon>
        <taxon>Characeae</taxon>
        <taxon>Chara</taxon>
    </lineage>
</organism>
<evidence type="ECO:0000313" key="8">
    <source>
        <dbReference type="EMBL" id="GBG70671.1"/>
    </source>
</evidence>
<dbReference type="AlphaFoldDB" id="A0A388KKU2"/>
<dbReference type="Pfam" id="PF05198">
    <property type="entry name" value="IF3_N"/>
    <property type="match status" value="1"/>
</dbReference>
<gene>
    <name evidence="8" type="ORF">CBR_g7972</name>
</gene>